<dbReference type="EMBL" id="JACHJI010000046">
    <property type="protein sequence ID" value="MBB4903742.1"/>
    <property type="molecule type" value="Genomic_DNA"/>
</dbReference>
<dbReference type="RefSeq" id="WP_184829957.1">
    <property type="nucleotide sequence ID" value="NZ_BMTK01000077.1"/>
</dbReference>
<proteinExistence type="predicted"/>
<gene>
    <name evidence="1" type="ORF">FHS37_007839</name>
</gene>
<reference evidence="1 2" key="1">
    <citation type="submission" date="2020-08" db="EMBL/GenBank/DDBJ databases">
        <title>Genomic Encyclopedia of Type Strains, Phase III (KMG-III): the genomes of soil and plant-associated and newly described type strains.</title>
        <authorList>
            <person name="Whitman W."/>
        </authorList>
    </citation>
    <scope>NUCLEOTIDE SEQUENCE [LARGE SCALE GENOMIC DNA]</scope>
    <source>
        <strain evidence="1 2">CECT 3273</strain>
    </source>
</reference>
<accession>A0A7W7PYN3</accession>
<organism evidence="1 2">
    <name type="scientific">Streptomyces griseomycini</name>
    <dbReference type="NCBI Taxonomy" id="66895"/>
    <lineage>
        <taxon>Bacteria</taxon>
        <taxon>Bacillati</taxon>
        <taxon>Actinomycetota</taxon>
        <taxon>Actinomycetes</taxon>
        <taxon>Kitasatosporales</taxon>
        <taxon>Streptomycetaceae</taxon>
        <taxon>Streptomyces</taxon>
    </lineage>
</organism>
<comment type="caution">
    <text evidence="1">The sequence shown here is derived from an EMBL/GenBank/DDBJ whole genome shotgun (WGS) entry which is preliminary data.</text>
</comment>
<protein>
    <submittedName>
        <fullName evidence="1">Uncharacterized protein</fullName>
    </submittedName>
</protein>
<dbReference type="Proteomes" id="UP000579523">
    <property type="component" value="Unassembled WGS sequence"/>
</dbReference>
<dbReference type="AlphaFoldDB" id="A0A7W7PYN3"/>
<evidence type="ECO:0000313" key="2">
    <source>
        <dbReference type="Proteomes" id="UP000579523"/>
    </source>
</evidence>
<sequence length="116" mass="13110">MESARLYESTSGLRPFLKDTARVGAITGWALLRKRLPTLPRLHRDGECVILWLVDEDRQAKEPPLAVLATVGNRQMHPCFPAVAEQLGLLCGTDTAQQTTSSYEVLKGHQYWHRLR</sequence>
<keyword evidence="2" id="KW-1185">Reference proteome</keyword>
<name>A0A7W7PYN3_9ACTN</name>
<evidence type="ECO:0000313" key="1">
    <source>
        <dbReference type="EMBL" id="MBB4903742.1"/>
    </source>
</evidence>